<dbReference type="Proteomes" id="UP000765160">
    <property type="component" value="Unassembled WGS sequence"/>
</dbReference>
<organism evidence="1 2">
    <name type="scientific">Falsiroseomonas frigidaquae</name>
    <dbReference type="NCBI Taxonomy" id="487318"/>
    <lineage>
        <taxon>Bacteria</taxon>
        <taxon>Pseudomonadati</taxon>
        <taxon>Pseudomonadota</taxon>
        <taxon>Alphaproteobacteria</taxon>
        <taxon>Acetobacterales</taxon>
        <taxon>Roseomonadaceae</taxon>
        <taxon>Falsiroseomonas</taxon>
    </lineage>
</organism>
<reference evidence="1 2" key="1">
    <citation type="submission" date="2020-03" db="EMBL/GenBank/DDBJ databases">
        <title>Roseomonas selenitidurans sp. nov. isolated from soil.</title>
        <authorList>
            <person name="Liu H."/>
        </authorList>
    </citation>
    <scope>NUCLEOTIDE SEQUENCE [LARGE SCALE GENOMIC DNA]</scope>
    <source>
        <strain evidence="1 2">JCM 15073</strain>
    </source>
</reference>
<accession>A0ABX1F5M3</accession>
<gene>
    <name evidence="1" type="ORF">HB662_22835</name>
</gene>
<proteinExistence type="predicted"/>
<dbReference type="EMBL" id="JAAVTX010000007">
    <property type="protein sequence ID" value="NKE47633.1"/>
    <property type="molecule type" value="Genomic_DNA"/>
</dbReference>
<evidence type="ECO:0000313" key="2">
    <source>
        <dbReference type="Proteomes" id="UP000765160"/>
    </source>
</evidence>
<evidence type="ECO:0000313" key="1">
    <source>
        <dbReference type="EMBL" id="NKE47633.1"/>
    </source>
</evidence>
<sequence length="236" mass="26353">MYNSYASFWADYRVVANYYLEFSRNINWMAAPDPKRAYGIYQQARNVQYGTMVMGRTTVDEHGRTPAMFGNALTEADHAGLGVITHADEAMHAAVGRITTVATGGMVMHYYAGVNSAWRGGRSGYHFLYNDAWLLGGAHGGAQFNLASPRWQINLWDSGRQGLTATGREAVFLDAHGYRISKTGHQTNWQNTYESFVSVDQDKSEGATFHSLVESIRSIKELRQLWRLIVPGAPHP</sequence>
<dbReference type="RefSeq" id="WP_168053225.1">
    <property type="nucleotide sequence ID" value="NZ_JAATJR010000007.1"/>
</dbReference>
<comment type="caution">
    <text evidence="1">The sequence shown here is derived from an EMBL/GenBank/DDBJ whole genome shotgun (WGS) entry which is preliminary data.</text>
</comment>
<keyword evidence="2" id="KW-1185">Reference proteome</keyword>
<protein>
    <submittedName>
        <fullName evidence="1">Uncharacterized protein</fullName>
    </submittedName>
</protein>
<name>A0ABX1F5M3_9PROT</name>